<dbReference type="EMBL" id="CP051774">
    <property type="protein sequence ID" value="QJE96952.1"/>
    <property type="molecule type" value="Genomic_DNA"/>
</dbReference>
<evidence type="ECO:0000313" key="1">
    <source>
        <dbReference type="EMBL" id="QJE96952.1"/>
    </source>
</evidence>
<name>A0A858RJD6_9BACT</name>
<dbReference type="AlphaFoldDB" id="A0A858RJD6"/>
<keyword evidence="2" id="KW-1185">Reference proteome</keyword>
<dbReference type="PANTHER" id="PTHR38471:SF2">
    <property type="entry name" value="FOUR HELIX BUNDLE PROTEIN"/>
    <property type="match status" value="1"/>
</dbReference>
<dbReference type="Pfam" id="PF05635">
    <property type="entry name" value="23S_rRNA_IVP"/>
    <property type="match status" value="1"/>
</dbReference>
<dbReference type="PANTHER" id="PTHR38471">
    <property type="entry name" value="FOUR HELIX BUNDLE PROTEIN"/>
    <property type="match status" value="1"/>
</dbReference>
<dbReference type="InterPro" id="IPR036583">
    <property type="entry name" value="23S_rRNA_IVS_sf"/>
</dbReference>
<dbReference type="SUPFAM" id="SSF158446">
    <property type="entry name" value="IVS-encoded protein-like"/>
    <property type="match status" value="1"/>
</dbReference>
<evidence type="ECO:0000313" key="2">
    <source>
        <dbReference type="Proteomes" id="UP000501812"/>
    </source>
</evidence>
<dbReference type="NCBIfam" id="TIGR02436">
    <property type="entry name" value="four helix bundle protein"/>
    <property type="match status" value="1"/>
</dbReference>
<proteinExistence type="predicted"/>
<protein>
    <submittedName>
        <fullName evidence="1">Four helix bundle protein</fullName>
    </submittedName>
</protein>
<accession>A0A858RJD6</accession>
<dbReference type="InterPro" id="IPR012657">
    <property type="entry name" value="23S_rRNA-intervening_sequence"/>
</dbReference>
<sequence length="116" mass="13239">MAFRFESLEVWQQSADLSRQLFVIAAGLEERKQFRWAEQLRASTLSITNNIAEGSGSFSKAEFAQFLNFARRSAFETANILILLAREQSLAVPHQSLLNELDEISRMITAFRKTLL</sequence>
<dbReference type="RefSeq" id="WP_169455352.1">
    <property type="nucleotide sequence ID" value="NZ_CP051774.1"/>
</dbReference>
<dbReference type="Gene3D" id="1.20.1440.60">
    <property type="entry name" value="23S rRNA-intervening sequence"/>
    <property type="match status" value="1"/>
</dbReference>
<gene>
    <name evidence="1" type="ORF">HHL09_14535</name>
</gene>
<reference evidence="1 2" key="1">
    <citation type="submission" date="2020-04" db="EMBL/GenBank/DDBJ databases">
        <title>Luteolibacter sp. G-1-1-1 isolated from soil.</title>
        <authorList>
            <person name="Dahal R.H."/>
        </authorList>
    </citation>
    <scope>NUCLEOTIDE SEQUENCE [LARGE SCALE GENOMIC DNA]</scope>
    <source>
        <strain evidence="1 2">G-1-1-1</strain>
    </source>
</reference>
<organism evidence="1 2">
    <name type="scientific">Luteolibacter luteus</name>
    <dbReference type="NCBI Taxonomy" id="2728835"/>
    <lineage>
        <taxon>Bacteria</taxon>
        <taxon>Pseudomonadati</taxon>
        <taxon>Verrucomicrobiota</taxon>
        <taxon>Verrucomicrobiia</taxon>
        <taxon>Verrucomicrobiales</taxon>
        <taxon>Verrucomicrobiaceae</taxon>
        <taxon>Luteolibacter</taxon>
    </lineage>
</organism>
<dbReference type="KEGG" id="luo:HHL09_14535"/>
<dbReference type="Proteomes" id="UP000501812">
    <property type="component" value="Chromosome"/>
</dbReference>